<feature type="domain" description="ABC transmembrane type-1" evidence="13">
    <location>
        <begin position="150"/>
        <end position="447"/>
    </location>
</feature>
<evidence type="ECO:0000259" key="12">
    <source>
        <dbReference type="PROSITE" id="PS50893"/>
    </source>
</evidence>
<feature type="transmembrane region" description="Helical" evidence="10">
    <location>
        <begin position="283"/>
        <end position="302"/>
    </location>
</feature>
<feature type="transmembrane region" description="Helical" evidence="10">
    <location>
        <begin position="877"/>
        <end position="896"/>
    </location>
</feature>
<feature type="domain" description="ABC transporter" evidence="12">
    <location>
        <begin position="1059"/>
        <end position="1291"/>
    </location>
</feature>
<keyword evidence="5" id="KW-0547">Nucleotide-binding</keyword>
<dbReference type="SMART" id="SM00382">
    <property type="entry name" value="AAA"/>
    <property type="match status" value="2"/>
</dbReference>
<feature type="signal peptide" evidence="11">
    <location>
        <begin position="1"/>
        <end position="31"/>
    </location>
</feature>
<dbReference type="InterPro" id="IPR003439">
    <property type="entry name" value="ABC_transporter-like_ATP-bd"/>
</dbReference>
<dbReference type="FunFam" id="3.40.50.300:FF:000997">
    <property type="entry name" value="Multidrug resistance-associated protein 1"/>
    <property type="match status" value="1"/>
</dbReference>
<dbReference type="CDD" id="cd03250">
    <property type="entry name" value="ABCC_MRP_domain1"/>
    <property type="match status" value="1"/>
</dbReference>
<dbReference type="Proteomes" id="UP001211907">
    <property type="component" value="Unassembled WGS sequence"/>
</dbReference>
<evidence type="ECO:0000256" key="2">
    <source>
        <dbReference type="ARBA" id="ARBA00022448"/>
    </source>
</evidence>
<dbReference type="PROSITE" id="PS50893">
    <property type="entry name" value="ABC_TRANSPORTER_2"/>
    <property type="match status" value="2"/>
</dbReference>
<evidence type="ECO:0000256" key="9">
    <source>
        <dbReference type="SAM" id="MobiDB-lite"/>
    </source>
</evidence>
<dbReference type="GO" id="GO:0000329">
    <property type="term" value="C:fungal-type vacuole membrane"/>
    <property type="evidence" value="ECO:0007669"/>
    <property type="project" value="UniProtKB-ARBA"/>
</dbReference>
<evidence type="ECO:0000256" key="11">
    <source>
        <dbReference type="SAM" id="SignalP"/>
    </source>
</evidence>
<dbReference type="InterPro" id="IPR044726">
    <property type="entry name" value="ABCC_6TM_D2"/>
</dbReference>
<dbReference type="PROSITE" id="PS00211">
    <property type="entry name" value="ABC_TRANSPORTER_1"/>
    <property type="match status" value="2"/>
</dbReference>
<feature type="transmembrane region" description="Helical" evidence="10">
    <location>
        <begin position="145"/>
        <end position="168"/>
    </location>
</feature>
<comment type="caution">
    <text evidence="14">The sequence shown here is derived from an EMBL/GenBank/DDBJ whole genome shotgun (WGS) entry which is preliminary data.</text>
</comment>
<comment type="subcellular location">
    <subcellularLocation>
        <location evidence="1">Vacuole membrane</location>
        <topology evidence="1">Multi-pass membrane protein</topology>
    </subcellularLocation>
</comment>
<feature type="chain" id="PRO_5042271154" evidence="11">
    <location>
        <begin position="32"/>
        <end position="1298"/>
    </location>
</feature>
<reference evidence="14" key="1">
    <citation type="submission" date="2020-05" db="EMBL/GenBank/DDBJ databases">
        <title>Phylogenomic resolution of chytrid fungi.</title>
        <authorList>
            <person name="Stajich J.E."/>
            <person name="Amses K."/>
            <person name="Simmons R."/>
            <person name="Seto K."/>
            <person name="Myers J."/>
            <person name="Bonds A."/>
            <person name="Quandt C.A."/>
            <person name="Barry K."/>
            <person name="Liu P."/>
            <person name="Grigoriev I."/>
            <person name="Longcore J.E."/>
            <person name="James T.Y."/>
        </authorList>
    </citation>
    <scope>NUCLEOTIDE SEQUENCE</scope>
    <source>
        <strain evidence="14">JEL0513</strain>
    </source>
</reference>
<feature type="transmembrane region" description="Helical" evidence="10">
    <location>
        <begin position="415"/>
        <end position="436"/>
    </location>
</feature>
<evidence type="ECO:0000256" key="10">
    <source>
        <dbReference type="SAM" id="Phobius"/>
    </source>
</evidence>
<evidence type="ECO:0000259" key="13">
    <source>
        <dbReference type="PROSITE" id="PS50929"/>
    </source>
</evidence>
<dbReference type="InterPro" id="IPR050173">
    <property type="entry name" value="ABC_transporter_C-like"/>
</dbReference>
<keyword evidence="4" id="KW-0677">Repeat</keyword>
<accession>A0AAD5TAC7</accession>
<dbReference type="PROSITE" id="PS50929">
    <property type="entry name" value="ABC_TM1F"/>
    <property type="match status" value="2"/>
</dbReference>
<organism evidence="14 15">
    <name type="scientific">Physocladia obscura</name>
    <dbReference type="NCBI Taxonomy" id="109957"/>
    <lineage>
        <taxon>Eukaryota</taxon>
        <taxon>Fungi</taxon>
        <taxon>Fungi incertae sedis</taxon>
        <taxon>Chytridiomycota</taxon>
        <taxon>Chytridiomycota incertae sedis</taxon>
        <taxon>Chytridiomycetes</taxon>
        <taxon>Chytridiales</taxon>
        <taxon>Chytriomycetaceae</taxon>
        <taxon>Physocladia</taxon>
    </lineage>
</organism>
<evidence type="ECO:0000256" key="8">
    <source>
        <dbReference type="ARBA" id="ARBA00023136"/>
    </source>
</evidence>
<dbReference type="Gene3D" id="1.20.1560.10">
    <property type="entry name" value="ABC transporter type 1, transmembrane domain"/>
    <property type="match status" value="2"/>
</dbReference>
<feature type="domain" description="ABC transporter" evidence="12">
    <location>
        <begin position="503"/>
        <end position="728"/>
    </location>
</feature>
<evidence type="ECO:0000313" key="15">
    <source>
        <dbReference type="Proteomes" id="UP001211907"/>
    </source>
</evidence>
<sequence length="1298" mass="140651">MTERTRARVSLNAWSLVSVAWMTKVVRLAAAKELVGSDLPILAQKDLAANTLDWVRAFEAGVAEARRVQQQASRGGFGSGLVGGDLGGVSINSVGNESGAVESGGAGTGSGGKGSQKARRKDKRGGKSHVGLPALFPYLWTSARAAWVSSGVCMLLGVAGVVGAPLVLQQIIDLAAFHDAVPANVDWDTVPIPQLPGFPLVTKNAYLLAAVLLVLKVLASVFGRLCDSLVRRVAFNIRSLLIKAVVRKSLNIKPDPRFSPGYVLNLINVDSESIAIAAEQCHLLWALPLQIFSAVALLAVMLGSSVGAGVGALMGSFTILGVTIPLFIISSLPKMVKHNDLRVKLIREALTGIQLLKIRSLVPDFELAINVARLEQLRWLGRFLYGVVSFVVAGQLASLISVVSAFTLYAARGNAISASIIFPSFALFNLLVQPLITLPQVINNMVSASVSWGRIYDYLISIDRDNVLSDIGSPDVAISMKNASFNWPSSSQKVLQKTSKNAAKVRDSPNDSSERSQTPRNVLEDANLAIKKGTFVAVVGGVGSGKSSLLNALLGNLQINSGSATLNGTIAFCNQQPWIQTGTVEDNILFGSKLNQEKLDQAVNVSCLESDLAIMANGIKTILGEKGSSVSGGQKTRIALARAVYSDADIYLLDDPLSSLDAKVSRRVFELCLKTALKDKTIILATHNHDILNQTDHIIFISESGKIIQGSFTELTQNQEFSSFITSIDDNKGPITLTSAAGAAYERVTPSLPAPIVENYTSILADEESETGNVKWHTYKSYIEAFGGYSAILMTTNLIIHGGIMKSTKFFHKTAVSGVLNAPLWWFESQQIGRIMNRFTKDMAAIDQRLLPQVFQLIAAIGGLFSILVILAINAPIILVGVVPVSGLYLYVLKYYRAAMRQLKRLESTQRSPLYSHISEALEGVTTILAYKKQRYFADTTNLLLDHSNSPLFFKFGTVYKCGKQNKNKNRNLGYSAIGIDFRDFKSSIISANTIGNALVYTNSMTSLMNMLLQSSANMETEMVCVERLVEYAERLPIEGPAKLDKDPAPESWPHSGRIELKEVSAFYHSNPDKAVLKNVSLTIASGEKVCVVGRTGSGKSTLLSVLLRFADFEGSLTVDDRVGFQTLRQSMEVIPQDIFLFSGTLRSTLDHHSIFTDAQLWATLESVGLKSFVGNLENKLETSIENGGSNFSLGQRQLLFFARILLLKPKIVLMDEATSSVDPDTESTLRKIIQENFGETTVVSVLHRLQAGVLEDFDKVLVMDAGKVAEFDSPKTLLATPGSIFASLFNSTNEKHK</sequence>
<evidence type="ECO:0000313" key="14">
    <source>
        <dbReference type="EMBL" id="KAJ3141923.1"/>
    </source>
</evidence>
<dbReference type="GO" id="GO:0016887">
    <property type="term" value="F:ATP hydrolysis activity"/>
    <property type="evidence" value="ECO:0007669"/>
    <property type="project" value="InterPro"/>
</dbReference>
<gene>
    <name evidence="14" type="ORF">HK100_005319</name>
</gene>
<feature type="domain" description="ABC transmembrane type-1" evidence="13">
    <location>
        <begin position="819"/>
        <end position="939"/>
    </location>
</feature>
<dbReference type="SUPFAM" id="SSF52540">
    <property type="entry name" value="P-loop containing nucleoside triphosphate hydrolases"/>
    <property type="match status" value="2"/>
</dbReference>
<evidence type="ECO:0000256" key="1">
    <source>
        <dbReference type="ARBA" id="ARBA00004128"/>
    </source>
</evidence>
<dbReference type="Pfam" id="PF00664">
    <property type="entry name" value="ABC_membrane"/>
    <property type="match status" value="2"/>
</dbReference>
<feature type="compositionally biased region" description="Basic residues" evidence="9">
    <location>
        <begin position="116"/>
        <end position="127"/>
    </location>
</feature>
<feature type="transmembrane region" description="Helical" evidence="10">
    <location>
        <begin position="205"/>
        <end position="226"/>
    </location>
</feature>
<dbReference type="InterPro" id="IPR027417">
    <property type="entry name" value="P-loop_NTPase"/>
</dbReference>
<feature type="compositionally biased region" description="Gly residues" evidence="9">
    <location>
        <begin position="102"/>
        <end position="114"/>
    </location>
</feature>
<keyword evidence="11" id="KW-0732">Signal</keyword>
<dbReference type="CDD" id="cd03244">
    <property type="entry name" value="ABCC_MRP_domain2"/>
    <property type="match status" value="1"/>
</dbReference>
<feature type="transmembrane region" description="Helical" evidence="10">
    <location>
        <begin position="850"/>
        <end position="871"/>
    </location>
</feature>
<feature type="transmembrane region" description="Helical" evidence="10">
    <location>
        <begin position="383"/>
        <end position="409"/>
    </location>
</feature>
<evidence type="ECO:0000256" key="6">
    <source>
        <dbReference type="ARBA" id="ARBA00022840"/>
    </source>
</evidence>
<evidence type="ECO:0000256" key="7">
    <source>
        <dbReference type="ARBA" id="ARBA00022989"/>
    </source>
</evidence>
<dbReference type="PANTHER" id="PTHR24223:SF443">
    <property type="entry name" value="MULTIDRUG-RESISTANCE LIKE PROTEIN 1, ISOFORM I"/>
    <property type="match status" value="1"/>
</dbReference>
<proteinExistence type="predicted"/>
<name>A0AAD5TAC7_9FUNG</name>
<keyword evidence="6" id="KW-0067">ATP-binding</keyword>
<dbReference type="FunFam" id="3.40.50.300:FF:000630">
    <property type="entry name" value="ATP-binding cassette (ABC) transporter, putative"/>
    <property type="match status" value="1"/>
</dbReference>
<protein>
    <submittedName>
        <fullName evidence="14">Uncharacterized protein</fullName>
    </submittedName>
</protein>
<keyword evidence="2" id="KW-0813">Transport</keyword>
<dbReference type="SUPFAM" id="SSF90123">
    <property type="entry name" value="ABC transporter transmembrane region"/>
    <property type="match status" value="2"/>
</dbReference>
<dbReference type="EMBL" id="JADGJH010000025">
    <property type="protein sequence ID" value="KAJ3141923.1"/>
    <property type="molecule type" value="Genomic_DNA"/>
</dbReference>
<dbReference type="GO" id="GO:0005524">
    <property type="term" value="F:ATP binding"/>
    <property type="evidence" value="ECO:0007669"/>
    <property type="project" value="UniProtKB-KW"/>
</dbReference>
<keyword evidence="8 10" id="KW-0472">Membrane</keyword>
<evidence type="ECO:0000256" key="3">
    <source>
        <dbReference type="ARBA" id="ARBA00022692"/>
    </source>
</evidence>
<feature type="region of interest" description="Disordered" evidence="9">
    <location>
        <begin position="100"/>
        <end position="127"/>
    </location>
</feature>
<feature type="compositionally biased region" description="Basic and acidic residues" evidence="9">
    <location>
        <begin position="504"/>
        <end position="514"/>
    </location>
</feature>
<keyword evidence="3 10" id="KW-0812">Transmembrane</keyword>
<dbReference type="CDD" id="cd18580">
    <property type="entry name" value="ABC_6TM_ABCC_D2"/>
    <property type="match status" value="1"/>
</dbReference>
<feature type="transmembrane region" description="Helical" evidence="10">
    <location>
        <begin position="785"/>
        <end position="804"/>
    </location>
</feature>
<dbReference type="GO" id="GO:0140359">
    <property type="term" value="F:ABC-type transporter activity"/>
    <property type="evidence" value="ECO:0007669"/>
    <property type="project" value="InterPro"/>
</dbReference>
<dbReference type="InterPro" id="IPR011527">
    <property type="entry name" value="ABC1_TM_dom"/>
</dbReference>
<dbReference type="InterPro" id="IPR036640">
    <property type="entry name" value="ABC1_TM_sf"/>
</dbReference>
<keyword evidence="15" id="KW-1185">Reference proteome</keyword>
<dbReference type="Gene3D" id="3.40.50.300">
    <property type="entry name" value="P-loop containing nucleotide triphosphate hydrolases"/>
    <property type="match status" value="2"/>
</dbReference>
<dbReference type="PANTHER" id="PTHR24223">
    <property type="entry name" value="ATP-BINDING CASSETTE SUB-FAMILY C"/>
    <property type="match status" value="1"/>
</dbReference>
<feature type="region of interest" description="Disordered" evidence="9">
    <location>
        <begin position="500"/>
        <end position="519"/>
    </location>
</feature>
<evidence type="ECO:0000256" key="5">
    <source>
        <dbReference type="ARBA" id="ARBA00022741"/>
    </source>
</evidence>
<feature type="transmembrane region" description="Helical" evidence="10">
    <location>
        <begin position="308"/>
        <end position="329"/>
    </location>
</feature>
<evidence type="ECO:0000256" key="4">
    <source>
        <dbReference type="ARBA" id="ARBA00022737"/>
    </source>
</evidence>
<dbReference type="Pfam" id="PF00005">
    <property type="entry name" value="ABC_tran"/>
    <property type="match status" value="2"/>
</dbReference>
<dbReference type="InterPro" id="IPR017871">
    <property type="entry name" value="ABC_transporter-like_CS"/>
</dbReference>
<dbReference type="InterPro" id="IPR003593">
    <property type="entry name" value="AAA+_ATPase"/>
</dbReference>
<keyword evidence="7 10" id="KW-1133">Transmembrane helix</keyword>